<keyword evidence="1" id="KW-1133">Transmembrane helix</keyword>
<protein>
    <submittedName>
        <fullName evidence="2">Uncharacterized protein</fullName>
    </submittedName>
</protein>
<dbReference type="RefSeq" id="WP_126407858.1">
    <property type="nucleotide sequence ID" value="NZ_RXNT01000004.1"/>
</dbReference>
<dbReference type="InterPro" id="IPR048147">
    <property type="entry name" value="CBO0543-like"/>
</dbReference>
<gene>
    <name evidence="2" type="ORF">EKG37_07345</name>
</gene>
<sequence>MRRSRLDHSILLFLLAFHIILLIPILLRKPPIKDWLLVYFYNATTNLFIDKILSSFKIVKYPNRILPNLFQTHILFDLLIYPTITVLYNQLTLKGKPIGIIFKVFFFTVPMLLIELWAEKTSKLIEWSSKWKWYHTFLSLTFKSLLTRTFIAFVRKLEERQRRKRPNVVF</sequence>
<reference evidence="2 3" key="1">
    <citation type="submission" date="2018-12" db="EMBL/GenBank/DDBJ databases">
        <title>Bacillus yapensis draft genome sequence.</title>
        <authorList>
            <person name="Yu L."/>
            <person name="Xu X."/>
            <person name="Tang X."/>
        </authorList>
    </citation>
    <scope>NUCLEOTIDE SEQUENCE [LARGE SCALE GENOMIC DNA]</scope>
    <source>
        <strain evidence="2 3">XXST-01</strain>
    </source>
</reference>
<feature type="transmembrane region" description="Helical" evidence="1">
    <location>
        <begin position="133"/>
        <end position="154"/>
    </location>
</feature>
<organism evidence="2 3">
    <name type="scientific">Bacillus yapensis</name>
    <dbReference type="NCBI Taxonomy" id="2492960"/>
    <lineage>
        <taxon>Bacteria</taxon>
        <taxon>Bacillati</taxon>
        <taxon>Bacillota</taxon>
        <taxon>Bacilli</taxon>
        <taxon>Bacillales</taxon>
        <taxon>Bacillaceae</taxon>
        <taxon>Bacillus</taxon>
    </lineage>
</organism>
<keyword evidence="1" id="KW-0472">Membrane</keyword>
<dbReference type="OrthoDB" id="2622010at2"/>
<keyword evidence="3" id="KW-1185">Reference proteome</keyword>
<dbReference type="AlphaFoldDB" id="A0A431WF09"/>
<dbReference type="NCBIfam" id="NF041644">
    <property type="entry name" value="CBO0543_fam"/>
    <property type="match status" value="1"/>
</dbReference>
<dbReference type="Proteomes" id="UP000271374">
    <property type="component" value="Unassembled WGS sequence"/>
</dbReference>
<keyword evidence="1" id="KW-0812">Transmembrane</keyword>
<feature type="transmembrane region" description="Helical" evidence="1">
    <location>
        <begin position="100"/>
        <end position="118"/>
    </location>
</feature>
<dbReference type="EMBL" id="RXNT01000004">
    <property type="protein sequence ID" value="RTR34019.1"/>
    <property type="molecule type" value="Genomic_DNA"/>
</dbReference>
<evidence type="ECO:0000313" key="2">
    <source>
        <dbReference type="EMBL" id="RTR34019.1"/>
    </source>
</evidence>
<feature type="transmembrane region" description="Helical" evidence="1">
    <location>
        <begin position="69"/>
        <end position="88"/>
    </location>
</feature>
<proteinExistence type="predicted"/>
<comment type="caution">
    <text evidence="2">The sequence shown here is derived from an EMBL/GenBank/DDBJ whole genome shotgun (WGS) entry which is preliminary data.</text>
</comment>
<accession>A0A431WF09</accession>
<evidence type="ECO:0000256" key="1">
    <source>
        <dbReference type="SAM" id="Phobius"/>
    </source>
</evidence>
<name>A0A431WF09_9BACI</name>
<evidence type="ECO:0000313" key="3">
    <source>
        <dbReference type="Proteomes" id="UP000271374"/>
    </source>
</evidence>